<keyword evidence="1" id="KW-0863">Zinc-finger</keyword>
<dbReference type="HOGENOM" id="CLU_358067_0_0_1"/>
<dbReference type="SUPFAM" id="SSF57850">
    <property type="entry name" value="RING/U-box"/>
    <property type="match status" value="1"/>
</dbReference>
<reference evidence="5" key="2">
    <citation type="submission" date="2024-10" db="UniProtKB">
        <authorList>
            <consortium name="EnsemblProtists"/>
        </authorList>
    </citation>
    <scope>IDENTIFICATION</scope>
</reference>
<organism evidence="5 6">
    <name type="scientific">Emiliania huxleyi (strain CCMP1516)</name>
    <dbReference type="NCBI Taxonomy" id="280463"/>
    <lineage>
        <taxon>Eukaryota</taxon>
        <taxon>Haptista</taxon>
        <taxon>Haptophyta</taxon>
        <taxon>Prymnesiophyceae</taxon>
        <taxon>Isochrysidales</taxon>
        <taxon>Noelaerhabdaceae</taxon>
        <taxon>Emiliania</taxon>
    </lineage>
</organism>
<keyword evidence="3" id="KW-1133">Transmembrane helix</keyword>
<keyword evidence="1" id="KW-0479">Metal-binding</keyword>
<dbReference type="Pfam" id="PF13920">
    <property type="entry name" value="zf-C3HC4_3"/>
    <property type="match status" value="1"/>
</dbReference>
<feature type="domain" description="RING-type" evidence="4">
    <location>
        <begin position="736"/>
        <end position="771"/>
    </location>
</feature>
<dbReference type="InterPro" id="IPR013083">
    <property type="entry name" value="Znf_RING/FYVE/PHD"/>
</dbReference>
<dbReference type="EnsemblProtists" id="EOD26160">
    <property type="protein sequence ID" value="EOD26160"/>
    <property type="gene ID" value="EMIHUDRAFT_469036"/>
</dbReference>
<dbReference type="GO" id="GO:0008270">
    <property type="term" value="F:zinc ion binding"/>
    <property type="evidence" value="ECO:0007669"/>
    <property type="project" value="UniProtKB-KW"/>
</dbReference>
<feature type="region of interest" description="Disordered" evidence="2">
    <location>
        <begin position="636"/>
        <end position="708"/>
    </location>
</feature>
<dbReference type="AlphaFoldDB" id="A0A0D3JRM5"/>
<protein>
    <recommendedName>
        <fullName evidence="4">RING-type domain-containing protein</fullName>
    </recommendedName>
</protein>
<dbReference type="PROSITE" id="PS50089">
    <property type="entry name" value="ZF_RING_2"/>
    <property type="match status" value="1"/>
</dbReference>
<dbReference type="Gene3D" id="3.30.40.10">
    <property type="entry name" value="Zinc/RING finger domain, C3HC4 (zinc finger)"/>
    <property type="match status" value="1"/>
</dbReference>
<keyword evidence="3" id="KW-0472">Membrane</keyword>
<feature type="compositionally biased region" description="Basic and acidic residues" evidence="2">
    <location>
        <begin position="430"/>
        <end position="439"/>
    </location>
</feature>
<evidence type="ECO:0000256" key="2">
    <source>
        <dbReference type="SAM" id="MobiDB-lite"/>
    </source>
</evidence>
<keyword evidence="3" id="KW-0812">Transmembrane</keyword>
<evidence type="ECO:0000313" key="5">
    <source>
        <dbReference type="EnsemblProtists" id="EOD26160"/>
    </source>
</evidence>
<keyword evidence="6" id="KW-1185">Reference proteome</keyword>
<evidence type="ECO:0000256" key="3">
    <source>
        <dbReference type="SAM" id="Phobius"/>
    </source>
</evidence>
<feature type="region of interest" description="Disordered" evidence="2">
    <location>
        <begin position="392"/>
        <end position="460"/>
    </location>
</feature>
<evidence type="ECO:0000256" key="1">
    <source>
        <dbReference type="PROSITE-ProRule" id="PRU00175"/>
    </source>
</evidence>
<reference evidence="6" key="1">
    <citation type="journal article" date="2013" name="Nature">
        <title>Pan genome of the phytoplankton Emiliania underpins its global distribution.</title>
        <authorList>
            <person name="Read B.A."/>
            <person name="Kegel J."/>
            <person name="Klute M.J."/>
            <person name="Kuo A."/>
            <person name="Lefebvre S.C."/>
            <person name="Maumus F."/>
            <person name="Mayer C."/>
            <person name="Miller J."/>
            <person name="Monier A."/>
            <person name="Salamov A."/>
            <person name="Young J."/>
            <person name="Aguilar M."/>
            <person name="Claverie J.M."/>
            <person name="Frickenhaus S."/>
            <person name="Gonzalez K."/>
            <person name="Herman E.K."/>
            <person name="Lin Y.C."/>
            <person name="Napier J."/>
            <person name="Ogata H."/>
            <person name="Sarno A.F."/>
            <person name="Shmutz J."/>
            <person name="Schroeder D."/>
            <person name="de Vargas C."/>
            <person name="Verret F."/>
            <person name="von Dassow P."/>
            <person name="Valentin K."/>
            <person name="Van de Peer Y."/>
            <person name="Wheeler G."/>
            <person name="Dacks J.B."/>
            <person name="Delwiche C.F."/>
            <person name="Dyhrman S.T."/>
            <person name="Glockner G."/>
            <person name="John U."/>
            <person name="Richards T."/>
            <person name="Worden A.Z."/>
            <person name="Zhang X."/>
            <person name="Grigoriev I.V."/>
            <person name="Allen A.E."/>
            <person name="Bidle K."/>
            <person name="Borodovsky M."/>
            <person name="Bowler C."/>
            <person name="Brownlee C."/>
            <person name="Cock J.M."/>
            <person name="Elias M."/>
            <person name="Gladyshev V.N."/>
            <person name="Groth M."/>
            <person name="Guda C."/>
            <person name="Hadaegh A."/>
            <person name="Iglesias-Rodriguez M.D."/>
            <person name="Jenkins J."/>
            <person name="Jones B.M."/>
            <person name="Lawson T."/>
            <person name="Leese F."/>
            <person name="Lindquist E."/>
            <person name="Lobanov A."/>
            <person name="Lomsadze A."/>
            <person name="Malik S.B."/>
            <person name="Marsh M.E."/>
            <person name="Mackinder L."/>
            <person name="Mock T."/>
            <person name="Mueller-Roeber B."/>
            <person name="Pagarete A."/>
            <person name="Parker M."/>
            <person name="Probert I."/>
            <person name="Quesneville H."/>
            <person name="Raines C."/>
            <person name="Rensing S.A."/>
            <person name="Riano-Pachon D.M."/>
            <person name="Richier S."/>
            <person name="Rokitta S."/>
            <person name="Shiraiwa Y."/>
            <person name="Soanes D.M."/>
            <person name="van der Giezen M."/>
            <person name="Wahlund T.M."/>
            <person name="Williams B."/>
            <person name="Wilson W."/>
            <person name="Wolfe G."/>
            <person name="Wurch L.L."/>
        </authorList>
    </citation>
    <scope>NUCLEOTIDE SEQUENCE</scope>
</reference>
<evidence type="ECO:0000259" key="4">
    <source>
        <dbReference type="PROSITE" id="PS50089"/>
    </source>
</evidence>
<keyword evidence="1" id="KW-0862">Zinc</keyword>
<sequence>MVLHCAASCAEHLPHCRGGVCLYDLTVEPAGSRRTVSVKGFSAVGSDAAARRAVEMGGTLALTYELTFPAIAADRRLLVAVNHTKQDSEAWAGHPTLYYQSGSLVHSYIVCDFYLSEIALGISFLTGWLSLIALRRQLCQRFPEWAEVAPTWVAHALLFAGLVLPVFVGWVRGMMTLLRLTSPSTVFGWQLFIRLDWLQLASYLAVRGRMRRAHMLLPPAEDYVNGAVQRLLGWLLDASNVVDWLAVAIFELPRSLLALSIRPSVVLVRWLDRRLRISSGEIAIGESLGHLAATHGGLVASACCAAGVRIVQAVWRWAAGAVLQEEVEHRANTRRVAVGSRVVWISHDPDVPVGQIGKVLSRAAGHAGEFCVQFPNGTWRFAESSLRVAPESASEQRQRLRAAQGPGAGDVGGIAARQRRRRGWTASQLEEEKQRRQQEQSRVAQAAESGGTQGVQGAEAEEASGATVAARVAGSVMEWEWFAIAITVNFLVVTGGRVGLPLSLAPRVLLAPSGWTADGIVDVAINLTLAQATASLTSYIAGLDNSTLAEALSNQVSNHAWSRAVQRWCADRVADGALAARLAEYFSGDAFGVEAALDSVWTRVLAPLKGLASRGSRGWSWCKACVSHLMHNLAAGGTGRRQQGPSAHEGAQDGLHSADTQTTPGLARQALRRGSTYASDDGASPGAGGGGEPSAPADGEPQSAQQPAVAVSLANVAFDTGRPAAPESTLGGDTTCIVCFTNPKTHIAAPCGHLSACGACSAKMEQCPYCREPVMLWMQLRMT</sequence>
<accession>A0A0D3JRM5</accession>
<evidence type="ECO:0000313" key="6">
    <source>
        <dbReference type="Proteomes" id="UP000013827"/>
    </source>
</evidence>
<dbReference type="InterPro" id="IPR001841">
    <property type="entry name" value="Znf_RING"/>
</dbReference>
<dbReference type="GeneID" id="17271743"/>
<feature type="transmembrane region" description="Helical" evidence="3">
    <location>
        <begin position="113"/>
        <end position="134"/>
    </location>
</feature>
<feature type="transmembrane region" description="Helical" evidence="3">
    <location>
        <begin position="146"/>
        <end position="167"/>
    </location>
</feature>
<proteinExistence type="predicted"/>
<dbReference type="PaxDb" id="2903-EOD26160"/>
<dbReference type="Proteomes" id="UP000013827">
    <property type="component" value="Unassembled WGS sequence"/>
</dbReference>
<dbReference type="KEGG" id="ehx:EMIHUDRAFT_469036"/>
<name>A0A0D3JRM5_EMIH1</name>
<dbReference type="RefSeq" id="XP_005778589.1">
    <property type="nucleotide sequence ID" value="XM_005778532.1"/>
</dbReference>